<name>A0A1F5JPD5_9BACT</name>
<dbReference type="EMBL" id="MFCV01000047">
    <property type="protein sequence ID" value="OGE30449.1"/>
    <property type="molecule type" value="Genomic_DNA"/>
</dbReference>
<dbReference type="CDD" id="cd05006">
    <property type="entry name" value="SIS_GmhA"/>
    <property type="match status" value="1"/>
</dbReference>
<dbReference type="PROSITE" id="PS51464">
    <property type="entry name" value="SIS"/>
    <property type="match status" value="1"/>
</dbReference>
<organism evidence="2 3">
    <name type="scientific">Candidatus Daviesbacteria bacterium RIFCSPHIGHO2_02_FULL_36_13</name>
    <dbReference type="NCBI Taxonomy" id="1797768"/>
    <lineage>
        <taxon>Bacteria</taxon>
        <taxon>Candidatus Daviesiibacteriota</taxon>
    </lineage>
</organism>
<dbReference type="PANTHER" id="PTHR30390">
    <property type="entry name" value="SEDOHEPTULOSE 7-PHOSPHATE ISOMERASE / DNAA INITIATOR-ASSOCIATING FACTOR FOR REPLICATION INITIATION"/>
    <property type="match status" value="1"/>
</dbReference>
<dbReference type="InterPro" id="IPR035461">
    <property type="entry name" value="GmhA/DiaA"/>
</dbReference>
<dbReference type="Gene3D" id="3.40.50.10490">
    <property type="entry name" value="Glucose-6-phosphate isomerase like protein, domain 1"/>
    <property type="match status" value="1"/>
</dbReference>
<dbReference type="AlphaFoldDB" id="A0A1F5JPD5"/>
<dbReference type="STRING" id="1797768.A3C59_00495"/>
<evidence type="ECO:0000259" key="1">
    <source>
        <dbReference type="PROSITE" id="PS51464"/>
    </source>
</evidence>
<feature type="domain" description="SIS" evidence="1">
    <location>
        <begin position="31"/>
        <end position="188"/>
    </location>
</feature>
<protein>
    <recommendedName>
        <fullName evidence="1">SIS domain-containing protein</fullName>
    </recommendedName>
</protein>
<dbReference type="InterPro" id="IPR046348">
    <property type="entry name" value="SIS_dom_sf"/>
</dbReference>
<dbReference type="SUPFAM" id="SSF53697">
    <property type="entry name" value="SIS domain"/>
    <property type="match status" value="1"/>
</dbReference>
<dbReference type="PANTHER" id="PTHR30390:SF8">
    <property type="entry name" value="SUGAR ISOMERASE (SIS)"/>
    <property type="match status" value="1"/>
</dbReference>
<dbReference type="InterPro" id="IPR001347">
    <property type="entry name" value="SIS_dom"/>
</dbReference>
<dbReference type="Pfam" id="PF13580">
    <property type="entry name" value="SIS_2"/>
    <property type="match status" value="1"/>
</dbReference>
<dbReference type="GO" id="GO:0097367">
    <property type="term" value="F:carbohydrate derivative binding"/>
    <property type="evidence" value="ECO:0007669"/>
    <property type="project" value="InterPro"/>
</dbReference>
<dbReference type="InterPro" id="IPR050099">
    <property type="entry name" value="SIS_GmhA/DiaA_subfam"/>
</dbReference>
<dbReference type="GO" id="GO:1901135">
    <property type="term" value="P:carbohydrate derivative metabolic process"/>
    <property type="evidence" value="ECO:0007669"/>
    <property type="project" value="InterPro"/>
</dbReference>
<gene>
    <name evidence="2" type="ORF">A3C59_00495</name>
</gene>
<sequence>MEKHIKSYIKKSVKLLQNLPHKEIAKAMNLLQATYERDGRIYVFGNGGSLALATHWVADFNKTVFSHHLDKNTRRFQAIRLPTTEEELTAWANDVGFDMVFAGPLRNYLRDGDLVIAISSSGNSPNIIKAVELAKEYKIPVIGVSGFEGGVLNELADVKILVNTDKGEYELVEGIHAVILHLITKYFKNYFDYLDKNISIK</sequence>
<proteinExistence type="predicted"/>
<evidence type="ECO:0000313" key="3">
    <source>
        <dbReference type="Proteomes" id="UP000176902"/>
    </source>
</evidence>
<accession>A0A1F5JPD5</accession>
<evidence type="ECO:0000313" key="2">
    <source>
        <dbReference type="EMBL" id="OGE30449.1"/>
    </source>
</evidence>
<comment type="caution">
    <text evidence="2">The sequence shown here is derived from an EMBL/GenBank/DDBJ whole genome shotgun (WGS) entry which is preliminary data.</text>
</comment>
<reference evidence="2 3" key="1">
    <citation type="journal article" date="2016" name="Nat. Commun.">
        <title>Thousands of microbial genomes shed light on interconnected biogeochemical processes in an aquifer system.</title>
        <authorList>
            <person name="Anantharaman K."/>
            <person name="Brown C.T."/>
            <person name="Hug L.A."/>
            <person name="Sharon I."/>
            <person name="Castelle C.J."/>
            <person name="Probst A.J."/>
            <person name="Thomas B.C."/>
            <person name="Singh A."/>
            <person name="Wilkins M.J."/>
            <person name="Karaoz U."/>
            <person name="Brodie E.L."/>
            <person name="Williams K.H."/>
            <person name="Hubbard S.S."/>
            <person name="Banfield J.F."/>
        </authorList>
    </citation>
    <scope>NUCLEOTIDE SEQUENCE [LARGE SCALE GENOMIC DNA]</scope>
</reference>
<dbReference type="Proteomes" id="UP000176902">
    <property type="component" value="Unassembled WGS sequence"/>
</dbReference>